<name>A0A917J438_9BACT</name>
<dbReference type="AlphaFoldDB" id="A0A917J438"/>
<reference evidence="1" key="2">
    <citation type="submission" date="2020-09" db="EMBL/GenBank/DDBJ databases">
        <authorList>
            <person name="Sun Q."/>
            <person name="Zhou Y."/>
        </authorList>
    </citation>
    <scope>NUCLEOTIDE SEQUENCE</scope>
    <source>
        <strain evidence="1">CGMCC 1.15290</strain>
    </source>
</reference>
<protein>
    <submittedName>
        <fullName evidence="1">Uncharacterized protein</fullName>
    </submittedName>
</protein>
<reference evidence="1" key="1">
    <citation type="journal article" date="2014" name="Int. J. Syst. Evol. Microbiol.">
        <title>Complete genome sequence of Corynebacterium casei LMG S-19264T (=DSM 44701T), isolated from a smear-ripened cheese.</title>
        <authorList>
            <consortium name="US DOE Joint Genome Institute (JGI-PGF)"/>
            <person name="Walter F."/>
            <person name="Albersmeier A."/>
            <person name="Kalinowski J."/>
            <person name="Ruckert C."/>
        </authorList>
    </citation>
    <scope>NUCLEOTIDE SEQUENCE</scope>
    <source>
        <strain evidence="1">CGMCC 1.15290</strain>
    </source>
</reference>
<organism evidence="1 2">
    <name type="scientific">Filimonas zeae</name>
    <dbReference type="NCBI Taxonomy" id="1737353"/>
    <lineage>
        <taxon>Bacteria</taxon>
        <taxon>Pseudomonadati</taxon>
        <taxon>Bacteroidota</taxon>
        <taxon>Chitinophagia</taxon>
        <taxon>Chitinophagales</taxon>
        <taxon>Chitinophagaceae</taxon>
        <taxon>Filimonas</taxon>
    </lineage>
</organism>
<gene>
    <name evidence="1" type="ORF">GCM10011379_57990</name>
</gene>
<accession>A0A917J438</accession>
<dbReference type="Proteomes" id="UP000627292">
    <property type="component" value="Unassembled WGS sequence"/>
</dbReference>
<comment type="caution">
    <text evidence="1">The sequence shown here is derived from an EMBL/GenBank/DDBJ whole genome shotgun (WGS) entry which is preliminary data.</text>
</comment>
<proteinExistence type="predicted"/>
<evidence type="ECO:0000313" key="1">
    <source>
        <dbReference type="EMBL" id="GGH83104.1"/>
    </source>
</evidence>
<keyword evidence="2" id="KW-1185">Reference proteome</keyword>
<sequence length="145" mass="17041">MPITRSSDQRRQTLEEFYQEVSEGRPHYDVDPGKGMLDFIQLINQIFKQTLIWGLTSHYRLVLQSADDYKSPWYVIVVSIGTKEYYFEYLMPLEKQPWPHAYVRGEAKNIEEAKRYLLIAMYESGGWAGNSELMQLMHDNNIKGV</sequence>
<dbReference type="EMBL" id="BMIB01000009">
    <property type="protein sequence ID" value="GGH83104.1"/>
    <property type="molecule type" value="Genomic_DNA"/>
</dbReference>
<dbReference type="RefSeq" id="WP_188959318.1">
    <property type="nucleotide sequence ID" value="NZ_BMIB01000009.1"/>
</dbReference>
<evidence type="ECO:0000313" key="2">
    <source>
        <dbReference type="Proteomes" id="UP000627292"/>
    </source>
</evidence>